<protein>
    <recommendedName>
        <fullName evidence="3">F-box domain-containing protein</fullName>
    </recommendedName>
</protein>
<evidence type="ECO:0008006" key="3">
    <source>
        <dbReference type="Google" id="ProtNLM"/>
    </source>
</evidence>
<evidence type="ECO:0000313" key="2">
    <source>
        <dbReference type="Proteomes" id="UP001492380"/>
    </source>
</evidence>
<evidence type="ECO:0000313" key="1">
    <source>
        <dbReference type="EMBL" id="KAK8247039.1"/>
    </source>
</evidence>
<sequence>MVPQSLDAQGQSNLAQLPRSQAPCATPTALPAIFNKDLNAMIGAFQQLNLQEGDNEKFPLGDFPPEIVLEVAQCLPMESRHALARTCKDLYHLLEPSFNSFDETARNTFLGFLDRDDLARAIEFERSGKDESFRACAGCKRLHSIEAFSEIQLFQQPRVRKCRGREGKFQLCEHFAISWEKAIKISLSFHPFSEDPDLGLGIACGKCQKHLHSCYLIKSYHWHSRPIDLGQSGFLHHKTFQITTYRQLTLVVPGLTINGARIRRILGERRWQVCPHTVTSAEQFYDLRHLQFQGTCVNGPLQIKNSRSLQESLWNVYECCKDPGCVTEFWIEVQENKIFLVANRDLGALTKDDPNHYDWLVQCGLS</sequence>
<keyword evidence="2" id="KW-1185">Reference proteome</keyword>
<gene>
    <name evidence="1" type="ORF">HDK90DRAFT_521585</name>
</gene>
<dbReference type="EMBL" id="JBBWRZ010000001">
    <property type="protein sequence ID" value="KAK8247039.1"/>
    <property type="molecule type" value="Genomic_DNA"/>
</dbReference>
<organism evidence="1 2">
    <name type="scientific">Phyllosticta capitalensis</name>
    <dbReference type="NCBI Taxonomy" id="121624"/>
    <lineage>
        <taxon>Eukaryota</taxon>
        <taxon>Fungi</taxon>
        <taxon>Dikarya</taxon>
        <taxon>Ascomycota</taxon>
        <taxon>Pezizomycotina</taxon>
        <taxon>Dothideomycetes</taxon>
        <taxon>Dothideomycetes incertae sedis</taxon>
        <taxon>Botryosphaeriales</taxon>
        <taxon>Phyllostictaceae</taxon>
        <taxon>Phyllosticta</taxon>
    </lineage>
</organism>
<dbReference type="CDD" id="cd09917">
    <property type="entry name" value="F-box_SF"/>
    <property type="match status" value="1"/>
</dbReference>
<dbReference type="InterPro" id="IPR036047">
    <property type="entry name" value="F-box-like_dom_sf"/>
</dbReference>
<accession>A0ABR1Z3U5</accession>
<dbReference type="Proteomes" id="UP001492380">
    <property type="component" value="Unassembled WGS sequence"/>
</dbReference>
<reference evidence="1 2" key="1">
    <citation type="submission" date="2024-04" db="EMBL/GenBank/DDBJ databases">
        <title>Phyllosticta paracitricarpa is synonymous to the EU quarantine fungus P. citricarpa based on phylogenomic analyses.</title>
        <authorList>
            <consortium name="Lawrence Berkeley National Laboratory"/>
            <person name="Van Ingen-Buijs V.A."/>
            <person name="Van Westerhoven A.C."/>
            <person name="Haridas S."/>
            <person name="Skiadas P."/>
            <person name="Martin F."/>
            <person name="Groenewald J.Z."/>
            <person name="Crous P.W."/>
            <person name="Seidl M.F."/>
        </authorList>
    </citation>
    <scope>NUCLEOTIDE SEQUENCE [LARGE SCALE GENOMIC DNA]</scope>
    <source>
        <strain evidence="1 2">CBS 123374</strain>
    </source>
</reference>
<comment type="caution">
    <text evidence="1">The sequence shown here is derived from an EMBL/GenBank/DDBJ whole genome shotgun (WGS) entry which is preliminary data.</text>
</comment>
<dbReference type="SUPFAM" id="SSF81383">
    <property type="entry name" value="F-box domain"/>
    <property type="match status" value="1"/>
</dbReference>
<proteinExistence type="predicted"/>
<name>A0ABR1Z3U5_9PEZI</name>